<evidence type="ECO:0000313" key="2">
    <source>
        <dbReference type="EMBL" id="ADE11808.1"/>
    </source>
</evidence>
<keyword evidence="1" id="KW-0732">Signal</keyword>
<dbReference type="STRING" id="580332.Slit_1575"/>
<dbReference type="EMBL" id="CP001965">
    <property type="protein sequence ID" value="ADE11808.1"/>
    <property type="molecule type" value="Genomic_DNA"/>
</dbReference>
<dbReference type="eggNOG" id="ENOG5032S0D">
    <property type="taxonomic scope" value="Bacteria"/>
</dbReference>
<feature type="signal peptide" evidence="1">
    <location>
        <begin position="1"/>
        <end position="20"/>
    </location>
</feature>
<sequence length="138" mass="14260" precursor="true">MMKIIAYSTLAVGFALVLTGCTTTPVGPHVEVLPAQGKPFETFMEDEQTCRSYAQNSIVRSRYEPASHSFAGATAGALSGGQASTASGGSAGLAAGSMLGVETSPNSSEDAQQRYDIAYAKCMYAKGNQIPGSSQPLQ</sequence>
<dbReference type="AlphaFoldDB" id="D5CS72"/>
<dbReference type="PROSITE" id="PS51257">
    <property type="entry name" value="PROKAR_LIPOPROTEIN"/>
    <property type="match status" value="1"/>
</dbReference>
<dbReference type="Proteomes" id="UP000001625">
    <property type="component" value="Chromosome"/>
</dbReference>
<protein>
    <recommendedName>
        <fullName evidence="4">Glycine-zipper-containing OmpA-like membrane domain-containing protein</fullName>
    </recommendedName>
</protein>
<dbReference type="HOGENOM" id="CLU_119887_1_0_4"/>
<gene>
    <name evidence="2" type="ordered locus">Slit_1575</name>
</gene>
<evidence type="ECO:0000313" key="3">
    <source>
        <dbReference type="Proteomes" id="UP000001625"/>
    </source>
</evidence>
<feature type="chain" id="PRO_5003069710" description="Glycine-zipper-containing OmpA-like membrane domain-containing protein" evidence="1">
    <location>
        <begin position="21"/>
        <end position="138"/>
    </location>
</feature>
<dbReference type="RefSeq" id="WP_013029706.1">
    <property type="nucleotide sequence ID" value="NC_013959.1"/>
</dbReference>
<organism evidence="2 3">
    <name type="scientific">Sideroxydans lithotrophicus (strain ES-1)</name>
    <dbReference type="NCBI Taxonomy" id="580332"/>
    <lineage>
        <taxon>Bacteria</taxon>
        <taxon>Pseudomonadati</taxon>
        <taxon>Pseudomonadota</taxon>
        <taxon>Betaproteobacteria</taxon>
        <taxon>Nitrosomonadales</taxon>
        <taxon>Gallionellaceae</taxon>
        <taxon>Sideroxydans</taxon>
    </lineage>
</organism>
<name>D5CS72_SIDLE</name>
<proteinExistence type="predicted"/>
<keyword evidence="3" id="KW-1185">Reference proteome</keyword>
<evidence type="ECO:0008006" key="4">
    <source>
        <dbReference type="Google" id="ProtNLM"/>
    </source>
</evidence>
<dbReference type="KEGG" id="slt:Slit_1575"/>
<evidence type="ECO:0000256" key="1">
    <source>
        <dbReference type="SAM" id="SignalP"/>
    </source>
</evidence>
<reference evidence="2 3" key="1">
    <citation type="submission" date="2010-03" db="EMBL/GenBank/DDBJ databases">
        <title>Complete sequence of Sideroxydans lithotrophicus ES-1.</title>
        <authorList>
            <consortium name="US DOE Joint Genome Institute"/>
            <person name="Lucas S."/>
            <person name="Copeland A."/>
            <person name="Lapidus A."/>
            <person name="Cheng J.-F."/>
            <person name="Bruce D."/>
            <person name="Goodwin L."/>
            <person name="Pitluck S."/>
            <person name="Munk A.C."/>
            <person name="Detter J.C."/>
            <person name="Han C."/>
            <person name="Tapia R."/>
            <person name="Larimer F."/>
            <person name="Land M."/>
            <person name="Hauser L."/>
            <person name="Kyrpides N."/>
            <person name="Ivanova N."/>
            <person name="Emerson D."/>
            <person name="Woyke T."/>
        </authorList>
    </citation>
    <scope>NUCLEOTIDE SEQUENCE [LARGE SCALE GENOMIC DNA]</scope>
    <source>
        <strain evidence="2 3">ES-1</strain>
    </source>
</reference>
<accession>D5CS72</accession>